<evidence type="ECO:0000313" key="2">
    <source>
        <dbReference type="EMBL" id="KAK8785307.1"/>
    </source>
</evidence>
<protein>
    <submittedName>
        <fullName evidence="2">Uncharacterized protein</fullName>
    </submittedName>
</protein>
<gene>
    <name evidence="2" type="ORF">V5799_008336</name>
</gene>
<dbReference type="Pfam" id="PF02995">
    <property type="entry name" value="DUF229"/>
    <property type="match status" value="1"/>
</dbReference>
<evidence type="ECO:0000313" key="3">
    <source>
        <dbReference type="Proteomes" id="UP001321473"/>
    </source>
</evidence>
<keyword evidence="1" id="KW-1133">Transmembrane helix</keyword>
<comment type="caution">
    <text evidence="2">The sequence shown here is derived from an EMBL/GenBank/DDBJ whole genome shotgun (WGS) entry which is preliminary data.</text>
</comment>
<dbReference type="PANTHER" id="PTHR10974:SF1">
    <property type="entry name" value="FI08016P-RELATED"/>
    <property type="match status" value="1"/>
</dbReference>
<dbReference type="GO" id="GO:0005615">
    <property type="term" value="C:extracellular space"/>
    <property type="evidence" value="ECO:0007669"/>
    <property type="project" value="TreeGrafter"/>
</dbReference>
<dbReference type="CDD" id="cd16021">
    <property type="entry name" value="ALP_like"/>
    <property type="match status" value="1"/>
</dbReference>
<accession>A0AAQ4FDK9</accession>
<proteinExistence type="predicted"/>
<dbReference type="InterPro" id="IPR004245">
    <property type="entry name" value="DUF229"/>
</dbReference>
<dbReference type="AlphaFoldDB" id="A0AAQ4FDK9"/>
<reference evidence="2 3" key="1">
    <citation type="journal article" date="2023" name="Arcadia Sci">
        <title>De novo assembly of a long-read Amblyomma americanum tick genome.</title>
        <authorList>
            <person name="Chou S."/>
            <person name="Poskanzer K.E."/>
            <person name="Rollins M."/>
            <person name="Thuy-Boun P.S."/>
        </authorList>
    </citation>
    <scope>NUCLEOTIDE SEQUENCE [LARGE SCALE GENOMIC DNA]</scope>
    <source>
        <strain evidence="2">F_SG_1</strain>
        <tissue evidence="2">Salivary glands</tissue>
    </source>
</reference>
<dbReference type="EMBL" id="JARKHS020003691">
    <property type="protein sequence ID" value="KAK8785307.1"/>
    <property type="molecule type" value="Genomic_DNA"/>
</dbReference>
<sequence length="620" mass="71098">MRLEARRLTPRRLLFVFSFGLVMWQITVLEWDILTRVTERRRFFYDGYLFETPGCKFPSYDPFHWTIRVHYKNLSGSNEVVCNRSRDLVSFADRHTPVLNEQLLASQFNETDKSIACFYAEVLRNLTAPVPDNTTVYGIWRQVHFGQPLKGQYILIECYRVQGEPLFHQYAFLAKRKKSPGRGFDARTRRRKMNVLILGIDTTSRLATIRHLPRTRRYLKQELNAFELVGYNKVGKGSFENQIPLLTGFSGKAMNRLMEKIRHYDAVPHLMSVYRKRGYRTLFLEEDPLYGLFMNPLPLGFSHMPADYYPRAIMTKFARPTCSVLRYVNELLSSNEQAMFAYVWLSEMSHDDFNSVGHLDVPLESLLRNLSASGALSNTALLVMSDHGLRFGGARRTEVGREENKTPFCFLALPEHFLRRHPKAAVSLEVNQRRLVTAYDLHATLLTLADLPYFKPRNTDKGISLFKSVSPKRTCADASILPDDCACVESFQTPAEPATVRKLTRAVLAHINARASSGFPGKCSEWRLIGVDEAVLSTINGTQGEELHFSLTFRTTPEAYFDVRGSIPSAESAQDVHVDEIERLDAYEEQTRCLPAQHPERMVCSCKEFGVNLSRSNTWW</sequence>
<name>A0AAQ4FDK9_AMBAM</name>
<dbReference type="Proteomes" id="UP001321473">
    <property type="component" value="Unassembled WGS sequence"/>
</dbReference>
<keyword evidence="3" id="KW-1185">Reference proteome</keyword>
<dbReference type="FunFam" id="3.40.720.10:FF:000017">
    <property type="entry name" value="Predicted protein"/>
    <property type="match status" value="1"/>
</dbReference>
<dbReference type="InterPro" id="IPR017850">
    <property type="entry name" value="Alkaline_phosphatase_core_sf"/>
</dbReference>
<dbReference type="PANTHER" id="PTHR10974">
    <property type="entry name" value="FI08016P-RELATED"/>
    <property type="match status" value="1"/>
</dbReference>
<dbReference type="Gene3D" id="3.40.720.10">
    <property type="entry name" value="Alkaline Phosphatase, subunit A"/>
    <property type="match status" value="1"/>
</dbReference>
<dbReference type="SUPFAM" id="SSF53649">
    <property type="entry name" value="Alkaline phosphatase-like"/>
    <property type="match status" value="1"/>
</dbReference>
<keyword evidence="1" id="KW-0472">Membrane</keyword>
<organism evidence="2 3">
    <name type="scientific">Amblyomma americanum</name>
    <name type="common">Lone star tick</name>
    <dbReference type="NCBI Taxonomy" id="6943"/>
    <lineage>
        <taxon>Eukaryota</taxon>
        <taxon>Metazoa</taxon>
        <taxon>Ecdysozoa</taxon>
        <taxon>Arthropoda</taxon>
        <taxon>Chelicerata</taxon>
        <taxon>Arachnida</taxon>
        <taxon>Acari</taxon>
        <taxon>Parasitiformes</taxon>
        <taxon>Ixodida</taxon>
        <taxon>Ixodoidea</taxon>
        <taxon>Ixodidae</taxon>
        <taxon>Amblyomminae</taxon>
        <taxon>Amblyomma</taxon>
    </lineage>
</organism>
<evidence type="ECO:0000256" key="1">
    <source>
        <dbReference type="SAM" id="Phobius"/>
    </source>
</evidence>
<feature type="transmembrane region" description="Helical" evidence="1">
    <location>
        <begin position="12"/>
        <end position="31"/>
    </location>
</feature>
<keyword evidence="1" id="KW-0812">Transmembrane</keyword>